<dbReference type="SUPFAM" id="SSF52374">
    <property type="entry name" value="Nucleotidylyl transferase"/>
    <property type="match status" value="1"/>
</dbReference>
<keyword evidence="6 7" id="KW-0030">Aminoacyl-tRNA synthetase</keyword>
<evidence type="ECO:0000256" key="2">
    <source>
        <dbReference type="ARBA" id="ARBA00022723"/>
    </source>
</evidence>
<sequence length="303" mass="33123">MKAMPPVFRFAPSPNGHLHLGHAYSALLNFDRACETGGRLLLRIEDIDAARCRPEYEVAIEEDLAWLGMAWETPVRRQSEHLSDYRAALEKLSALGLVYPAFESRAEIARLVAAREADGPWPRDPDGAPLYPGDARSLSADQRSRLIESGTPYALRLDMMAACRRVAGVTWNELGEGPDGAHGIVPARPEAWGDVILARKETPTSYHLSVVVDDALQGISEVVRGQDLFHATSVHRLLQALLGLPEPAYRHHVLIRDGEGRKLSKSSLSTGLRELRKAGASPASVRRLVGLNQVSLGVSKTPP</sequence>
<evidence type="ECO:0000313" key="9">
    <source>
        <dbReference type="EMBL" id="BAL79604.1"/>
    </source>
</evidence>
<dbReference type="Gene3D" id="3.40.50.620">
    <property type="entry name" value="HUPs"/>
    <property type="match status" value="1"/>
</dbReference>
<evidence type="ECO:0000256" key="5">
    <source>
        <dbReference type="ARBA" id="ARBA00022840"/>
    </source>
</evidence>
<keyword evidence="3 7" id="KW-0547">Nucleotide-binding</keyword>
<evidence type="ECO:0000256" key="7">
    <source>
        <dbReference type="RuleBase" id="RU363037"/>
    </source>
</evidence>
<dbReference type="EMBL" id="AP012279">
    <property type="protein sequence ID" value="BAL79604.1"/>
    <property type="molecule type" value="Genomic_DNA"/>
</dbReference>
<keyword evidence="10" id="KW-1185">Reference proteome</keyword>
<dbReference type="KEGG" id="brs:S23_64220"/>
<dbReference type="GO" id="GO:0004818">
    <property type="term" value="F:glutamate-tRNA ligase activity"/>
    <property type="evidence" value="ECO:0007669"/>
    <property type="project" value="TreeGrafter"/>
</dbReference>
<accession>A0AAI8MJJ0</accession>
<dbReference type="GO" id="GO:0006424">
    <property type="term" value="P:glutamyl-tRNA aminoacylation"/>
    <property type="evidence" value="ECO:0007669"/>
    <property type="project" value="TreeGrafter"/>
</dbReference>
<keyword evidence="1 7" id="KW-0436">Ligase</keyword>
<dbReference type="InterPro" id="IPR049940">
    <property type="entry name" value="GluQ/Sye"/>
</dbReference>
<dbReference type="AlphaFoldDB" id="A0AAI8MJJ0"/>
<gene>
    <name evidence="9" type="primary">gltX</name>
    <name evidence="9" type="ORF">S23_64220</name>
</gene>
<dbReference type="InterPro" id="IPR001412">
    <property type="entry name" value="aa-tRNA-synth_I_CS"/>
</dbReference>
<name>A0AAI8MJJ0_9BRAD</name>
<organism evidence="9 10">
    <name type="scientific">Bradyrhizobium cosmicum</name>
    <dbReference type="NCBI Taxonomy" id="1404864"/>
    <lineage>
        <taxon>Bacteria</taxon>
        <taxon>Pseudomonadati</taxon>
        <taxon>Pseudomonadota</taxon>
        <taxon>Alphaproteobacteria</taxon>
        <taxon>Hyphomicrobiales</taxon>
        <taxon>Nitrobacteraceae</taxon>
        <taxon>Bradyrhizobium</taxon>
    </lineage>
</organism>
<dbReference type="Pfam" id="PF00749">
    <property type="entry name" value="tRNA-synt_1c"/>
    <property type="match status" value="1"/>
</dbReference>
<dbReference type="InterPro" id="IPR000924">
    <property type="entry name" value="Glu/Gln-tRNA-synth"/>
</dbReference>
<dbReference type="PRINTS" id="PR00987">
    <property type="entry name" value="TRNASYNTHGLU"/>
</dbReference>
<evidence type="ECO:0000256" key="4">
    <source>
        <dbReference type="ARBA" id="ARBA00022833"/>
    </source>
</evidence>
<evidence type="ECO:0000256" key="3">
    <source>
        <dbReference type="ARBA" id="ARBA00022741"/>
    </source>
</evidence>
<dbReference type="PROSITE" id="PS00178">
    <property type="entry name" value="AA_TRNA_LIGASE_I"/>
    <property type="match status" value="1"/>
</dbReference>
<keyword evidence="2" id="KW-0479">Metal-binding</keyword>
<keyword evidence="7" id="KW-0648">Protein biosynthesis</keyword>
<comment type="similarity">
    <text evidence="7">Belongs to the class-I aminoacyl-tRNA synthetase family.</text>
</comment>
<dbReference type="GO" id="GO:0005829">
    <property type="term" value="C:cytosol"/>
    <property type="evidence" value="ECO:0007669"/>
    <property type="project" value="TreeGrafter"/>
</dbReference>
<keyword evidence="5 7" id="KW-0067">ATP-binding</keyword>
<dbReference type="InterPro" id="IPR020058">
    <property type="entry name" value="Glu/Gln-tRNA-synth_Ib_cat-dom"/>
</dbReference>
<proteinExistence type="inferred from homology"/>
<dbReference type="PANTHER" id="PTHR43311:SF1">
    <property type="entry name" value="GLUTAMYL-Q TRNA(ASP) SYNTHETASE"/>
    <property type="match status" value="1"/>
</dbReference>
<keyword evidence="4" id="KW-0862">Zinc</keyword>
<dbReference type="InterPro" id="IPR014729">
    <property type="entry name" value="Rossmann-like_a/b/a_fold"/>
</dbReference>
<evidence type="ECO:0000256" key="6">
    <source>
        <dbReference type="ARBA" id="ARBA00023146"/>
    </source>
</evidence>
<evidence type="ECO:0000313" key="10">
    <source>
        <dbReference type="Proteomes" id="UP000007886"/>
    </source>
</evidence>
<dbReference type="GO" id="GO:0005524">
    <property type="term" value="F:ATP binding"/>
    <property type="evidence" value="ECO:0007669"/>
    <property type="project" value="UniProtKB-KW"/>
</dbReference>
<reference evidence="9 10" key="1">
    <citation type="journal article" date="2012" name="Microbes Environ.">
        <title>Complete genome sequence of Bradyrhizobium sp. S23321: insights into symbiosis evolution in soil oligotrophs.</title>
        <authorList>
            <person name="Okubo T."/>
            <person name="Tsukui T."/>
            <person name="Maita H."/>
            <person name="Okamoto S."/>
            <person name="Oshima K."/>
            <person name="Fujisawa T."/>
            <person name="Saito A."/>
            <person name="Futamata H."/>
            <person name="Hattori R."/>
            <person name="Shimomura Y."/>
            <person name="Haruta S."/>
            <person name="Morimoto S."/>
            <person name="Wang Y."/>
            <person name="Sakai Y."/>
            <person name="Hattori M."/>
            <person name="Aizawa S."/>
            <person name="Nagashima K.V.P."/>
            <person name="Masuda S."/>
            <person name="Hattori T."/>
            <person name="Yamashita A."/>
            <person name="Bao Z."/>
            <person name="Hayatsu M."/>
            <person name="Kajiya-Kanegae H."/>
            <person name="Yoshinaga I."/>
            <person name="Sakamoto K."/>
            <person name="Toyota K."/>
            <person name="Nakao M."/>
            <person name="Kohara M."/>
            <person name="Anda M."/>
            <person name="Niwa R."/>
            <person name="Jung-Hwan P."/>
            <person name="Sameshima-Saito R."/>
            <person name="Tokuda S."/>
            <person name="Yamamoto S."/>
            <person name="Yamamoto S."/>
            <person name="Yokoyama T."/>
            <person name="Akutsu T."/>
            <person name="Nakamura Y."/>
            <person name="Nakahira-Yanaka Y."/>
            <person name="Takada Hoshino Y."/>
            <person name="Hirakawa H."/>
            <person name="Mitsui H."/>
            <person name="Terasawa K."/>
            <person name="Itakura M."/>
            <person name="Sato S."/>
            <person name="Ikeda-Ohtsubo W."/>
            <person name="Sakakura N."/>
            <person name="Kaminuma E."/>
            <person name="Minamisawa K."/>
        </authorList>
    </citation>
    <scope>NUCLEOTIDE SEQUENCE [LARGE SCALE GENOMIC DNA]</scope>
    <source>
        <strain evidence="9 10">S23321</strain>
    </source>
</reference>
<dbReference type="NCBIfam" id="NF004315">
    <property type="entry name" value="PRK05710.1-4"/>
    <property type="match status" value="1"/>
</dbReference>
<feature type="domain" description="Glutamyl/glutaminyl-tRNA synthetase class Ib catalytic" evidence="8">
    <location>
        <begin position="9"/>
        <end position="287"/>
    </location>
</feature>
<dbReference type="PANTHER" id="PTHR43311">
    <property type="entry name" value="GLUTAMATE--TRNA LIGASE"/>
    <property type="match status" value="1"/>
</dbReference>
<dbReference type="Proteomes" id="UP000007886">
    <property type="component" value="Chromosome"/>
</dbReference>
<evidence type="ECO:0000256" key="1">
    <source>
        <dbReference type="ARBA" id="ARBA00022598"/>
    </source>
</evidence>
<evidence type="ECO:0000259" key="8">
    <source>
        <dbReference type="Pfam" id="PF00749"/>
    </source>
</evidence>
<protein>
    <submittedName>
        <fullName evidence="9">Glutamyl-Q tRNA(Asp) synthetase</fullName>
    </submittedName>
</protein>